<dbReference type="STRING" id="81569.RUM4293_03967"/>
<gene>
    <name evidence="1" type="ORF">RUA4292_01593</name>
</gene>
<dbReference type="RefSeq" id="WP_058277096.1">
    <property type="nucleotide sequence ID" value="NZ_CYPU01000023.1"/>
</dbReference>
<dbReference type="Proteomes" id="UP000050783">
    <property type="component" value="Unassembled WGS sequence"/>
</dbReference>
<proteinExistence type="predicted"/>
<protein>
    <submittedName>
        <fullName evidence="1">Uncharacterized protein</fullName>
    </submittedName>
</protein>
<sequence>MITDITSAFEAHAIDNTTFGHAEHVQVAYDLLRKYDFIDAAAIYAKGIRTLAVKAGAPDKFNLTITYAFMSLIAERLASSQSSTFEAFIAENPDLMAKTALSQWYPQERLNSALARRIFLLPDVA</sequence>
<accession>A0A0P1ECL4</accession>
<organism evidence="1 2">
    <name type="scientific">Ruegeria atlantica</name>
    <dbReference type="NCBI Taxonomy" id="81569"/>
    <lineage>
        <taxon>Bacteria</taxon>
        <taxon>Pseudomonadati</taxon>
        <taxon>Pseudomonadota</taxon>
        <taxon>Alphaproteobacteria</taxon>
        <taxon>Rhodobacterales</taxon>
        <taxon>Roseobacteraceae</taxon>
        <taxon>Ruegeria</taxon>
    </lineage>
</organism>
<dbReference type="AlphaFoldDB" id="A0A0P1ECL4"/>
<dbReference type="GeneID" id="55492839"/>
<dbReference type="EMBL" id="CYPU01000023">
    <property type="protein sequence ID" value="CUH47423.1"/>
    <property type="molecule type" value="Genomic_DNA"/>
</dbReference>
<evidence type="ECO:0000313" key="1">
    <source>
        <dbReference type="EMBL" id="CUH47423.1"/>
    </source>
</evidence>
<dbReference type="OrthoDB" id="72030at2"/>
<reference evidence="1 2" key="1">
    <citation type="submission" date="2015-09" db="EMBL/GenBank/DDBJ databases">
        <authorList>
            <consortium name="Swine Surveillance"/>
        </authorList>
    </citation>
    <scope>NUCLEOTIDE SEQUENCE [LARGE SCALE GENOMIC DNA]</scope>
    <source>
        <strain evidence="1 2">CECT 4292</strain>
    </source>
</reference>
<evidence type="ECO:0000313" key="2">
    <source>
        <dbReference type="Proteomes" id="UP000050783"/>
    </source>
</evidence>
<name>A0A0P1ECL4_9RHOB</name>